<name>A0AA41Q4I4_9ACTN</name>
<dbReference type="GO" id="GO:0016853">
    <property type="term" value="F:isomerase activity"/>
    <property type="evidence" value="ECO:0007669"/>
    <property type="project" value="UniProtKB-KW"/>
</dbReference>
<dbReference type="Gene3D" id="1.20.120.450">
    <property type="entry name" value="dinb family like domain"/>
    <property type="match status" value="1"/>
</dbReference>
<comment type="caution">
    <text evidence="1">The sequence shown here is derived from an EMBL/GenBank/DDBJ whole genome shotgun (WGS) entry which is preliminary data.</text>
</comment>
<reference evidence="1" key="1">
    <citation type="submission" date="2022-01" db="EMBL/GenBank/DDBJ databases">
        <title>Genome-Based Taxonomic Classification of the Phylum Actinobacteria.</title>
        <authorList>
            <person name="Gao Y."/>
        </authorList>
    </citation>
    <scope>NUCLEOTIDE SEQUENCE</scope>
    <source>
        <strain evidence="1">KLBMP 8922</strain>
    </source>
</reference>
<dbReference type="EMBL" id="JAKFHA010000023">
    <property type="protein sequence ID" value="MCF2531408.1"/>
    <property type="molecule type" value="Genomic_DNA"/>
</dbReference>
<protein>
    <submittedName>
        <fullName evidence="1">Maleylpyruvate isomerase N-terminal domain-containing protein</fullName>
    </submittedName>
</protein>
<organism evidence="1 2">
    <name type="scientific">Yinghuangia soli</name>
    <dbReference type="NCBI Taxonomy" id="2908204"/>
    <lineage>
        <taxon>Bacteria</taxon>
        <taxon>Bacillati</taxon>
        <taxon>Actinomycetota</taxon>
        <taxon>Actinomycetes</taxon>
        <taxon>Kitasatosporales</taxon>
        <taxon>Streptomycetaceae</taxon>
        <taxon>Yinghuangia</taxon>
    </lineage>
</organism>
<accession>A0AA41Q4I4</accession>
<proteinExistence type="predicted"/>
<keyword evidence="2" id="KW-1185">Reference proteome</keyword>
<sequence length="282" mass="29944">MNALPAALRDRVMGEAVRRRPPAVQTGPHARAYAHAVASLDAMLRSLTADEWALPVRHDWDVQRTVVHLMAGDGALCAAARVPEAVPLPRYEGLFAEADIPGSPGAGWAGRSTYVLSRHSGRPFRMSWHAWRAQSRSLLGCPAARDRDETAIEYAGRRMSLADAFLARGFETWLHGDDIGRAVGRPMPEPADESMALLVGLGLAMLSKADLPAQTRLALTGPGAADARLGVGPVAAELTMSTSDFCRLLGGNRRADEIAVRADGDADAAEQALAAIAAMAIL</sequence>
<keyword evidence="1" id="KW-0413">Isomerase</keyword>
<dbReference type="SUPFAM" id="SSF109854">
    <property type="entry name" value="DinB/YfiT-like putative metalloenzymes"/>
    <property type="match status" value="1"/>
</dbReference>
<dbReference type="AlphaFoldDB" id="A0AA41Q4I4"/>
<gene>
    <name evidence="1" type="ORF">LZ495_29895</name>
</gene>
<evidence type="ECO:0000313" key="2">
    <source>
        <dbReference type="Proteomes" id="UP001165378"/>
    </source>
</evidence>
<dbReference type="RefSeq" id="WP_235056068.1">
    <property type="nucleotide sequence ID" value="NZ_JAKFHA010000023.1"/>
</dbReference>
<evidence type="ECO:0000313" key="1">
    <source>
        <dbReference type="EMBL" id="MCF2531408.1"/>
    </source>
</evidence>
<dbReference type="InterPro" id="IPR034660">
    <property type="entry name" value="DinB/YfiT-like"/>
</dbReference>
<dbReference type="Proteomes" id="UP001165378">
    <property type="component" value="Unassembled WGS sequence"/>
</dbReference>